<organism evidence="1 2">
    <name type="scientific">Naganishia adeliensis</name>
    <dbReference type="NCBI Taxonomy" id="92952"/>
    <lineage>
        <taxon>Eukaryota</taxon>
        <taxon>Fungi</taxon>
        <taxon>Dikarya</taxon>
        <taxon>Basidiomycota</taxon>
        <taxon>Agaricomycotina</taxon>
        <taxon>Tremellomycetes</taxon>
        <taxon>Filobasidiales</taxon>
        <taxon>Filobasidiaceae</taxon>
        <taxon>Naganishia</taxon>
    </lineage>
</organism>
<keyword evidence="2" id="KW-1185">Reference proteome</keyword>
<gene>
    <name evidence="1" type="ORF">QFC20_006278</name>
</gene>
<evidence type="ECO:0000313" key="1">
    <source>
        <dbReference type="EMBL" id="KAJ9097036.1"/>
    </source>
</evidence>
<name>A0ACC2VDU9_9TREE</name>
<accession>A0ACC2VDU9</accession>
<dbReference type="EMBL" id="JASBWS010000107">
    <property type="protein sequence ID" value="KAJ9097036.1"/>
    <property type="molecule type" value="Genomic_DNA"/>
</dbReference>
<reference evidence="1" key="1">
    <citation type="submission" date="2023-04" db="EMBL/GenBank/DDBJ databases">
        <title>Draft Genome sequencing of Naganishia species isolated from polar environments using Oxford Nanopore Technology.</title>
        <authorList>
            <person name="Leo P."/>
            <person name="Venkateswaran K."/>
        </authorList>
    </citation>
    <scope>NUCLEOTIDE SEQUENCE</scope>
    <source>
        <strain evidence="1">MNA-CCFEE 5262</strain>
    </source>
</reference>
<dbReference type="Proteomes" id="UP001230649">
    <property type="component" value="Unassembled WGS sequence"/>
</dbReference>
<evidence type="ECO:0000313" key="2">
    <source>
        <dbReference type="Proteomes" id="UP001230649"/>
    </source>
</evidence>
<comment type="caution">
    <text evidence="1">The sequence shown here is derived from an EMBL/GenBank/DDBJ whole genome shotgun (WGS) entry which is preliminary data.</text>
</comment>
<protein>
    <submittedName>
        <fullName evidence="1">Uncharacterized protein</fullName>
    </submittedName>
</protein>
<proteinExistence type="predicted"/>
<sequence length="628" mass="65591">MPETLTPGRLHHGLASSPLNPRSSTAGTPSAEERRSARRQMMDEADGAGAGMDVDQDEDDARTVRRRGSTRDRDREMMPPPAVPFSARGDPLMSPARSPARRLFTAPNAETTPRRSLGSSGSLQPSPPLLPRSTETSTPRANDETTEKKPRARTSTGRESPVPPPVTNAVMADSAPSRTADEEVAKKVRLDGTLSSLAKGKQRMDVSEDLAGSMDAAQTAEEEKLAQQRMENVDPHNCGFTVWQDMNGAGPSSSTSSSLARLTSSSTSNISNGSPSSTSMGEKNRKALAWLTIPFDNQENIKPPPTNVMVPFVMDTGGKGKAGGPSGSTKSSASTSAASTSAASSSSTTPFTTTSAIGAAPPIMASAILPRNTAISARSSPVAGQNPRMETSIRSTMRGSIAPISTGGGLRGLECASPVRAAATPSHTTDSREGSPTPTLKLRTTTTSLTTSRSFPPSSNGTTTVPARPILVLRRTGSAENVHTAAANSPTSRTSTESALEQENAAITVSMVNDDTKEKNSGEEKVAGDGRKGRTGRKKRKSGEMADSPSEVQSDVVNKKPPTRSTTASTPASAILLDRPQGRRTRRSLGGTTGNEKKSASAGNGKKGTENGYKGRVLRSMTRAGNGL</sequence>